<protein>
    <recommendedName>
        <fullName evidence="4">3-deoxy-manno-octulosonate cytidylyltransferase</fullName>
        <ecNumber evidence="4">2.7.7.38</ecNumber>
    </recommendedName>
    <alternativeName>
        <fullName evidence="4">CMP-2-keto-3-deoxyoctulosonic acid synthase</fullName>
        <shortName evidence="4">CKS</shortName>
        <shortName evidence="4">CMP-KDO synthase</shortName>
    </alternativeName>
</protein>
<evidence type="ECO:0000256" key="2">
    <source>
        <dbReference type="ARBA" id="ARBA00022695"/>
    </source>
</evidence>
<keyword evidence="2 4" id="KW-0548">Nucleotidyltransferase</keyword>
<dbReference type="Gene3D" id="3.90.550.10">
    <property type="entry name" value="Spore Coat Polysaccharide Biosynthesis Protein SpsA, Chain A"/>
    <property type="match status" value="1"/>
</dbReference>
<evidence type="ECO:0000256" key="1">
    <source>
        <dbReference type="ARBA" id="ARBA00022679"/>
    </source>
</evidence>
<dbReference type="EMBL" id="MFAF01000015">
    <property type="protein sequence ID" value="OGD79145.1"/>
    <property type="molecule type" value="Genomic_DNA"/>
</dbReference>
<dbReference type="NCBIfam" id="NF003952">
    <property type="entry name" value="PRK05450.1-5"/>
    <property type="match status" value="1"/>
</dbReference>
<dbReference type="Proteomes" id="UP000177187">
    <property type="component" value="Unassembled WGS sequence"/>
</dbReference>
<name>A0A1F5FHM4_9BACT</name>
<sequence>MKPPRTLCVIPARYASTRLPGKPLKNLGGRPLILYTVERAEAAASVDWTVVATDDERVARVVREAGHDAVLTPELPSGTHRAAHVARKIHCRFVLNLQGDEPFMDPNLLNALVARLAEGDAPIATAVHESADPALYRDPNCVKAVLDTAGNALYFSRSPVPFDKSADSHFYRHIGLYGFTREALLAAVELPDGDLERREGLEQLRWLEAGFTIACIRTEWNGVGVDTPDDLRRAESFLKQGAEQGV</sequence>
<dbReference type="UniPathway" id="UPA00358">
    <property type="reaction ID" value="UER00476"/>
</dbReference>
<dbReference type="PANTHER" id="PTHR42866:SF2">
    <property type="entry name" value="3-DEOXY-MANNO-OCTULOSONATE CYTIDYLYLTRANSFERASE, MITOCHONDRIAL"/>
    <property type="match status" value="1"/>
</dbReference>
<dbReference type="Pfam" id="PF02348">
    <property type="entry name" value="CTP_transf_3"/>
    <property type="match status" value="1"/>
</dbReference>
<dbReference type="HAMAP" id="MF_00057">
    <property type="entry name" value="KdsB"/>
    <property type="match status" value="1"/>
</dbReference>
<evidence type="ECO:0000313" key="5">
    <source>
        <dbReference type="EMBL" id="OGD79145.1"/>
    </source>
</evidence>
<keyword evidence="1 4" id="KW-0808">Transferase</keyword>
<dbReference type="PANTHER" id="PTHR42866">
    <property type="entry name" value="3-DEOXY-MANNO-OCTULOSONATE CYTIDYLYLTRANSFERASE"/>
    <property type="match status" value="1"/>
</dbReference>
<dbReference type="SUPFAM" id="SSF53448">
    <property type="entry name" value="Nucleotide-diphospho-sugar transferases"/>
    <property type="match status" value="1"/>
</dbReference>
<comment type="subcellular location">
    <subcellularLocation>
        <location evidence="4">Cytoplasm</location>
    </subcellularLocation>
</comment>
<comment type="function">
    <text evidence="4">Activates KDO (a required 8-carbon sugar) for incorporation into bacterial lipopolysaccharide in Gram-negative bacteria.</text>
</comment>
<keyword evidence="3 4" id="KW-0448">Lipopolysaccharide biosynthesis</keyword>
<evidence type="ECO:0000313" key="6">
    <source>
        <dbReference type="Proteomes" id="UP000177187"/>
    </source>
</evidence>
<comment type="catalytic activity">
    <reaction evidence="4">
        <text>3-deoxy-alpha-D-manno-oct-2-ulosonate + CTP = CMP-3-deoxy-beta-D-manno-octulosonate + diphosphate</text>
        <dbReference type="Rhea" id="RHEA:23448"/>
        <dbReference type="ChEBI" id="CHEBI:33019"/>
        <dbReference type="ChEBI" id="CHEBI:37563"/>
        <dbReference type="ChEBI" id="CHEBI:85986"/>
        <dbReference type="ChEBI" id="CHEBI:85987"/>
        <dbReference type="EC" id="2.7.7.38"/>
    </reaction>
</comment>
<dbReference type="InterPro" id="IPR029044">
    <property type="entry name" value="Nucleotide-diphossugar_trans"/>
</dbReference>
<dbReference type="GO" id="GO:0005829">
    <property type="term" value="C:cytosol"/>
    <property type="evidence" value="ECO:0007669"/>
    <property type="project" value="TreeGrafter"/>
</dbReference>
<dbReference type="EC" id="2.7.7.38" evidence="4"/>
<organism evidence="5 6">
    <name type="scientific">Candidatus Coatesbacteria bacterium RBG_13_66_14</name>
    <dbReference type="NCBI Taxonomy" id="1817816"/>
    <lineage>
        <taxon>Bacteria</taxon>
        <taxon>Candidatus Coatesiibacteriota</taxon>
    </lineage>
</organism>
<dbReference type="InterPro" id="IPR004528">
    <property type="entry name" value="KdsB"/>
</dbReference>
<comment type="caution">
    <text evidence="5">The sequence shown here is derived from an EMBL/GenBank/DDBJ whole genome shotgun (WGS) entry which is preliminary data.</text>
</comment>
<dbReference type="GO" id="GO:0033468">
    <property type="term" value="P:CMP-keto-3-deoxy-D-manno-octulosonic acid biosynthetic process"/>
    <property type="evidence" value="ECO:0007669"/>
    <property type="project" value="UniProtKB-UniRule"/>
</dbReference>
<dbReference type="STRING" id="1817816.A2Y64_08385"/>
<keyword evidence="4" id="KW-0963">Cytoplasm</keyword>
<gene>
    <name evidence="4" type="primary">kdsB</name>
    <name evidence="5" type="ORF">A2Y64_08385</name>
</gene>
<dbReference type="AlphaFoldDB" id="A0A1F5FHM4"/>
<dbReference type="CDD" id="cd02517">
    <property type="entry name" value="CMP-KDO-Synthetase"/>
    <property type="match status" value="1"/>
</dbReference>
<comment type="pathway">
    <text evidence="4">Nucleotide-sugar biosynthesis; CMP-3-deoxy-D-manno-octulosonate biosynthesis; CMP-3-deoxy-D-manno-octulosonate from 3-deoxy-D-manno-octulosonate and CTP: step 1/1.</text>
</comment>
<evidence type="ECO:0000256" key="4">
    <source>
        <dbReference type="HAMAP-Rule" id="MF_00057"/>
    </source>
</evidence>
<proteinExistence type="inferred from homology"/>
<dbReference type="GO" id="GO:0009103">
    <property type="term" value="P:lipopolysaccharide biosynthetic process"/>
    <property type="evidence" value="ECO:0007669"/>
    <property type="project" value="UniProtKB-UniRule"/>
</dbReference>
<dbReference type="InterPro" id="IPR003329">
    <property type="entry name" value="Cytidylyl_trans"/>
</dbReference>
<dbReference type="GO" id="GO:0008690">
    <property type="term" value="F:3-deoxy-manno-octulosonate cytidylyltransferase activity"/>
    <property type="evidence" value="ECO:0007669"/>
    <property type="project" value="UniProtKB-UniRule"/>
</dbReference>
<comment type="similarity">
    <text evidence="4">Belongs to the KdsB family.</text>
</comment>
<dbReference type="NCBIfam" id="TIGR00466">
    <property type="entry name" value="kdsB"/>
    <property type="match status" value="1"/>
</dbReference>
<evidence type="ECO:0000256" key="3">
    <source>
        <dbReference type="ARBA" id="ARBA00022985"/>
    </source>
</evidence>
<reference evidence="5 6" key="1">
    <citation type="journal article" date="2016" name="Nat. Commun.">
        <title>Thousands of microbial genomes shed light on interconnected biogeochemical processes in an aquifer system.</title>
        <authorList>
            <person name="Anantharaman K."/>
            <person name="Brown C.T."/>
            <person name="Hug L.A."/>
            <person name="Sharon I."/>
            <person name="Castelle C.J."/>
            <person name="Probst A.J."/>
            <person name="Thomas B.C."/>
            <person name="Singh A."/>
            <person name="Wilkins M.J."/>
            <person name="Karaoz U."/>
            <person name="Brodie E.L."/>
            <person name="Williams K.H."/>
            <person name="Hubbard S.S."/>
            <person name="Banfield J.F."/>
        </authorList>
    </citation>
    <scope>NUCLEOTIDE SEQUENCE [LARGE SCALE GENOMIC DNA]</scope>
</reference>
<accession>A0A1F5FHM4</accession>